<feature type="compositionally biased region" description="Low complexity" evidence="1">
    <location>
        <begin position="305"/>
        <end position="317"/>
    </location>
</feature>
<evidence type="ECO:0000313" key="4">
    <source>
        <dbReference type="Proteomes" id="UP001152755"/>
    </source>
</evidence>
<gene>
    <name evidence="3" type="ORF">NVS88_16160</name>
</gene>
<dbReference type="InterPro" id="IPR039564">
    <property type="entry name" value="Peptidase_C39-like"/>
</dbReference>
<evidence type="ECO:0000259" key="2">
    <source>
        <dbReference type="Pfam" id="PF13529"/>
    </source>
</evidence>
<feature type="region of interest" description="Disordered" evidence="1">
    <location>
        <begin position="1"/>
        <end position="24"/>
    </location>
</feature>
<keyword evidence="4" id="KW-1185">Reference proteome</keyword>
<proteinExistence type="predicted"/>
<sequence length="343" mass="35947">MDFGTGHDELTDTHHDGDQLHAGEDAGVMGHMGEALDAVDGGLGPAIFDDLIHGFEDLLDGQDDTADPVGTGHSGPDHAGLQSDPQHQPVPVHEPAPSLDPMDPQAWTNLGDHSAVPGSDHLPDLGPDGGHTTDSGVDGNPHAWTNDWFFQETDGYCGPSSIAQVVSEYTGLDVHDPQQLVDRAVELGLFDPNHPENGMSWQDMQTLMQDQGVPCHLQSSSMADLEAKLDDGYGVIAMVHAGDIWGEEHDSGHGSDHALVVAGIDHDRGVVILSDPGSPNGNQEEVPIDRFEQAWSASGDQMLVADSPDADLASAPEATPPGVPSSAALESTPWAIANVTGAP</sequence>
<dbReference type="RefSeq" id="WP_332520383.1">
    <property type="nucleotide sequence ID" value="NZ_JANRHA010000011.1"/>
</dbReference>
<evidence type="ECO:0000256" key="1">
    <source>
        <dbReference type="SAM" id="MobiDB-lite"/>
    </source>
</evidence>
<comment type="caution">
    <text evidence="3">The sequence shown here is derived from an EMBL/GenBank/DDBJ whole genome shotgun (WGS) entry which is preliminary data.</text>
</comment>
<dbReference type="EMBL" id="JANRHA010000011">
    <property type="protein sequence ID" value="MDG3016094.1"/>
    <property type="molecule type" value="Genomic_DNA"/>
</dbReference>
<dbReference type="Gene3D" id="3.90.70.10">
    <property type="entry name" value="Cysteine proteinases"/>
    <property type="match status" value="1"/>
</dbReference>
<organism evidence="3 4">
    <name type="scientific">Speluncibacter jeojiensis</name>
    <dbReference type="NCBI Taxonomy" id="2710754"/>
    <lineage>
        <taxon>Bacteria</taxon>
        <taxon>Bacillati</taxon>
        <taxon>Actinomycetota</taxon>
        <taxon>Actinomycetes</taxon>
        <taxon>Mycobacteriales</taxon>
        <taxon>Speluncibacteraceae</taxon>
        <taxon>Speluncibacter</taxon>
    </lineage>
</organism>
<name>A0A9X4M3D5_9ACTN</name>
<protein>
    <submittedName>
        <fullName evidence="3">C39 family peptidase</fullName>
    </submittedName>
</protein>
<feature type="region of interest" description="Disordered" evidence="1">
    <location>
        <begin position="305"/>
        <end position="331"/>
    </location>
</feature>
<evidence type="ECO:0000313" key="3">
    <source>
        <dbReference type="EMBL" id="MDG3016094.1"/>
    </source>
</evidence>
<dbReference type="AlphaFoldDB" id="A0A9X4M3D5"/>
<feature type="region of interest" description="Disordered" evidence="1">
    <location>
        <begin position="59"/>
        <end position="140"/>
    </location>
</feature>
<accession>A0A9X4M3D5</accession>
<dbReference type="Pfam" id="PF13529">
    <property type="entry name" value="Peptidase_C39_2"/>
    <property type="match status" value="1"/>
</dbReference>
<dbReference type="Proteomes" id="UP001152755">
    <property type="component" value="Unassembled WGS sequence"/>
</dbReference>
<reference evidence="3" key="1">
    <citation type="submission" date="2022-08" db="EMBL/GenBank/DDBJ databases">
        <title>Genome analysis of Corynebacteriales strain.</title>
        <authorList>
            <person name="Lee S.D."/>
        </authorList>
    </citation>
    <scope>NUCLEOTIDE SEQUENCE</scope>
    <source>
        <strain evidence="3">D3-21</strain>
    </source>
</reference>
<feature type="domain" description="Peptidase C39-like" evidence="2">
    <location>
        <begin position="149"/>
        <end position="276"/>
    </location>
</feature>